<name>A0ABW3KGF9_9GAMM</name>
<feature type="transmembrane region" description="Helical" evidence="1">
    <location>
        <begin position="29"/>
        <end position="49"/>
    </location>
</feature>
<feature type="transmembrane region" description="Helical" evidence="1">
    <location>
        <begin position="92"/>
        <end position="113"/>
    </location>
</feature>
<keyword evidence="1" id="KW-0472">Membrane</keyword>
<organism evidence="2 3">
    <name type="scientific">Oceanisphaera ostreae</name>
    <dbReference type="NCBI Taxonomy" id="914151"/>
    <lineage>
        <taxon>Bacteria</taxon>
        <taxon>Pseudomonadati</taxon>
        <taxon>Pseudomonadota</taxon>
        <taxon>Gammaproteobacteria</taxon>
        <taxon>Aeromonadales</taxon>
        <taxon>Aeromonadaceae</taxon>
        <taxon>Oceanisphaera</taxon>
    </lineage>
</organism>
<proteinExistence type="predicted"/>
<dbReference type="EMBL" id="JBHTJS010000014">
    <property type="protein sequence ID" value="MFD1007486.1"/>
    <property type="molecule type" value="Genomic_DNA"/>
</dbReference>
<keyword evidence="1" id="KW-0812">Transmembrane</keyword>
<evidence type="ECO:0000313" key="2">
    <source>
        <dbReference type="EMBL" id="MFD1007486.1"/>
    </source>
</evidence>
<gene>
    <name evidence="2" type="ORF">ACFQ1C_04845</name>
</gene>
<evidence type="ECO:0000256" key="1">
    <source>
        <dbReference type="SAM" id="Phobius"/>
    </source>
</evidence>
<comment type="caution">
    <text evidence="2">The sequence shown here is derived from an EMBL/GenBank/DDBJ whole genome shotgun (WGS) entry which is preliminary data.</text>
</comment>
<sequence>MIALFLICILLYFALAAVAYIFARRRNAIYWSDLALPIVVVGEWIAVTASGYGHQSLSQVIEVPIALLFSLVAFNLRVFVADKFMPNYKINSYIVLALSILFVLLLRTFMPLLPE</sequence>
<accession>A0ABW3KGF9</accession>
<keyword evidence="1" id="KW-1133">Transmembrane helix</keyword>
<protein>
    <submittedName>
        <fullName evidence="2">Uncharacterized protein</fullName>
    </submittedName>
</protein>
<reference evidence="3" key="1">
    <citation type="journal article" date="2019" name="Int. J. Syst. Evol. Microbiol.">
        <title>The Global Catalogue of Microorganisms (GCM) 10K type strain sequencing project: providing services to taxonomists for standard genome sequencing and annotation.</title>
        <authorList>
            <consortium name="The Broad Institute Genomics Platform"/>
            <consortium name="The Broad Institute Genome Sequencing Center for Infectious Disease"/>
            <person name="Wu L."/>
            <person name="Ma J."/>
        </authorList>
    </citation>
    <scope>NUCLEOTIDE SEQUENCE [LARGE SCALE GENOMIC DNA]</scope>
    <source>
        <strain evidence="3">CCUG 60525</strain>
    </source>
</reference>
<keyword evidence="3" id="KW-1185">Reference proteome</keyword>
<dbReference type="RefSeq" id="WP_379557408.1">
    <property type="nucleotide sequence ID" value="NZ_JBHTJS010000014.1"/>
</dbReference>
<dbReference type="Proteomes" id="UP001597048">
    <property type="component" value="Unassembled WGS sequence"/>
</dbReference>
<evidence type="ECO:0000313" key="3">
    <source>
        <dbReference type="Proteomes" id="UP001597048"/>
    </source>
</evidence>
<feature type="transmembrane region" description="Helical" evidence="1">
    <location>
        <begin position="61"/>
        <end position="80"/>
    </location>
</feature>